<evidence type="ECO:0000313" key="3">
    <source>
        <dbReference type="Proteomes" id="UP000262230"/>
    </source>
</evidence>
<dbReference type="EMBL" id="MH651172">
    <property type="protein sequence ID" value="AXQ63453.1"/>
    <property type="molecule type" value="Genomic_DNA"/>
</dbReference>
<keyword evidence="1" id="KW-1133">Transmembrane helix</keyword>
<organism evidence="2 3">
    <name type="scientific">Streptomyces phage Comrade</name>
    <dbReference type="NCBI Taxonomy" id="2301714"/>
    <lineage>
        <taxon>Viruses</taxon>
        <taxon>Duplodnaviria</taxon>
        <taxon>Heunggongvirae</taxon>
        <taxon>Uroviricota</taxon>
        <taxon>Caudoviricetes</taxon>
        <taxon>Stanwilliamsviridae</taxon>
        <taxon>Loccivirinae</taxon>
        <taxon>Gilsonvirus</taxon>
        <taxon>Gilsonvirus comrade</taxon>
    </lineage>
</organism>
<evidence type="ECO:0000256" key="1">
    <source>
        <dbReference type="SAM" id="Phobius"/>
    </source>
</evidence>
<keyword evidence="1" id="KW-0812">Transmembrane</keyword>
<name>A0A385DVE4_9CAUD</name>
<keyword evidence="3" id="KW-1185">Reference proteome</keyword>
<reference evidence="2 3" key="1">
    <citation type="submission" date="2018-07" db="EMBL/GenBank/DDBJ databases">
        <authorList>
            <person name="Khadka D."/>
            <person name="Jones J."/>
            <person name="Carrillo K."/>
            <person name="Beckwith M.D."/>
            <person name="Griffiths E.C."/>
            <person name="LeFan V.M."/>
            <person name="Nayek S."/>
            <person name="Layton S.R."/>
            <person name="Kim T."/>
            <person name="Hughes L."/>
            <person name="Garlena R.A."/>
            <person name="Russell D.A."/>
            <person name="Pope W.H."/>
            <person name="Jacobs-Sera D."/>
            <person name="Hatfull G.F."/>
        </authorList>
    </citation>
    <scope>NUCLEOTIDE SEQUENCE [LARGE SCALE GENOMIC DNA]</scope>
</reference>
<protein>
    <submittedName>
        <fullName evidence="2">Uncharacterized protein</fullName>
    </submittedName>
</protein>
<proteinExistence type="predicted"/>
<keyword evidence="1" id="KW-0472">Membrane</keyword>
<evidence type="ECO:0000313" key="2">
    <source>
        <dbReference type="EMBL" id="AXQ63453.1"/>
    </source>
</evidence>
<gene>
    <name evidence="2" type="primary">216</name>
    <name evidence="2" type="ORF">SEA_COMRADE_216</name>
</gene>
<dbReference type="Proteomes" id="UP000262230">
    <property type="component" value="Segment"/>
</dbReference>
<dbReference type="GeneID" id="55611194"/>
<sequence>MNEFGWSVFGSAAIGGISTAVANGAFDQHWNFFVVWILLFLLYWAIRFGLDLDW</sequence>
<dbReference type="RefSeq" id="YP_009840977.1">
    <property type="nucleotide sequence ID" value="NC_048728.1"/>
</dbReference>
<dbReference type="KEGG" id="vg:55611194"/>
<feature type="transmembrane region" description="Helical" evidence="1">
    <location>
        <begin position="32"/>
        <end position="50"/>
    </location>
</feature>
<accession>A0A385DVE4</accession>